<dbReference type="Gene3D" id="3.90.190.10">
    <property type="entry name" value="Protein tyrosine phosphatase superfamily"/>
    <property type="match status" value="1"/>
</dbReference>
<dbReference type="RefSeq" id="WP_126010906.1">
    <property type="nucleotide sequence ID" value="NZ_CP032509.1"/>
</dbReference>
<dbReference type="Pfam" id="PF04273">
    <property type="entry name" value="BLH_phosphatase"/>
    <property type="match status" value="1"/>
</dbReference>
<feature type="domain" description="Beta-lactamase hydrolase-like protein phosphatase-like" evidence="1">
    <location>
        <begin position="2"/>
        <end position="107"/>
    </location>
</feature>
<gene>
    <name evidence="2" type="ORF">D5400_16080</name>
</gene>
<proteinExistence type="predicted"/>
<dbReference type="Proteomes" id="UP000268192">
    <property type="component" value="Chromosome"/>
</dbReference>
<dbReference type="InterPro" id="IPR005939">
    <property type="entry name" value="BLH_phosphatase-like"/>
</dbReference>
<dbReference type="NCBIfam" id="TIGR01244">
    <property type="entry name" value="TIGR01244 family sulfur transferase"/>
    <property type="match status" value="1"/>
</dbReference>
<evidence type="ECO:0000313" key="2">
    <source>
        <dbReference type="EMBL" id="AZN72585.1"/>
    </source>
</evidence>
<evidence type="ECO:0000259" key="1">
    <source>
        <dbReference type="Pfam" id="PF04273"/>
    </source>
</evidence>
<dbReference type="EMBL" id="CP032509">
    <property type="protein sequence ID" value="AZN72585.1"/>
    <property type="molecule type" value="Genomic_DNA"/>
</dbReference>
<organism evidence="2 3">
    <name type="scientific">Georhizobium profundi</name>
    <dbReference type="NCBI Taxonomy" id="2341112"/>
    <lineage>
        <taxon>Bacteria</taxon>
        <taxon>Pseudomonadati</taxon>
        <taxon>Pseudomonadota</taxon>
        <taxon>Alphaproteobacteria</taxon>
        <taxon>Hyphomicrobiales</taxon>
        <taxon>Rhizobiaceae</taxon>
        <taxon>Georhizobium</taxon>
    </lineage>
</organism>
<reference evidence="2 3" key="1">
    <citation type="submission" date="2018-09" db="EMBL/GenBank/DDBJ databases">
        <title>Marinorhizobium profundi gen. nov., sp. nov., isolated from a deep-sea sediment sample from the New Britain Trench and proposal of Marinorhizobiaceae fam. nov. in the order Rhizobiales of the class Alphaproteobacteria.</title>
        <authorList>
            <person name="Cao J."/>
        </authorList>
    </citation>
    <scope>NUCLEOTIDE SEQUENCE [LARGE SCALE GENOMIC DNA]</scope>
    <source>
        <strain evidence="2 3">WS11</strain>
    </source>
</reference>
<dbReference type="SUPFAM" id="SSF52799">
    <property type="entry name" value="(Phosphotyrosine protein) phosphatases II"/>
    <property type="match status" value="1"/>
</dbReference>
<keyword evidence="3" id="KW-1185">Reference proteome</keyword>
<sequence length="140" mass="14932">MKQISDKLFVRPQLTADDIRQARVQGFAAIINNRPDGEEPGQPTAAENRSVAEGEQLAYAHIPVTAAQVSEGQVRAFQKALSEAGGPVLAHCKTGTRSATLYAIGEVLDGRMEKDEVIPLGQSVGLDLSGAVKWLDAHGR</sequence>
<dbReference type="InterPro" id="IPR029021">
    <property type="entry name" value="Prot-tyrosine_phosphatase-like"/>
</dbReference>
<dbReference type="KEGG" id="abaw:D5400_16080"/>
<accession>A0A3S9B6J7</accession>
<name>A0A3S9B6J7_9HYPH</name>
<dbReference type="GO" id="GO:0016787">
    <property type="term" value="F:hydrolase activity"/>
    <property type="evidence" value="ECO:0007669"/>
    <property type="project" value="InterPro"/>
</dbReference>
<dbReference type="CDD" id="cd14503">
    <property type="entry name" value="PTP-bact"/>
    <property type="match status" value="1"/>
</dbReference>
<protein>
    <submittedName>
        <fullName evidence="2">TIGR01244 family phosphatase</fullName>
    </submittedName>
</protein>
<evidence type="ECO:0000313" key="3">
    <source>
        <dbReference type="Proteomes" id="UP000268192"/>
    </source>
</evidence>
<dbReference type="OrthoDB" id="9805710at2"/>
<dbReference type="AlphaFoldDB" id="A0A3S9B6J7"/>